<dbReference type="EMBL" id="GGEC01062595">
    <property type="protein sequence ID" value="MBX43079.1"/>
    <property type="molecule type" value="Transcribed_RNA"/>
</dbReference>
<name>A0A2P2NKQ4_RHIMU</name>
<sequence length="31" mass="3320">MTFCCILSLCVLCVSPGSSNLVCACENWIPL</sequence>
<dbReference type="AlphaFoldDB" id="A0A2P2NKQ4"/>
<organism evidence="2">
    <name type="scientific">Rhizophora mucronata</name>
    <name type="common">Asiatic mangrove</name>
    <dbReference type="NCBI Taxonomy" id="61149"/>
    <lineage>
        <taxon>Eukaryota</taxon>
        <taxon>Viridiplantae</taxon>
        <taxon>Streptophyta</taxon>
        <taxon>Embryophyta</taxon>
        <taxon>Tracheophyta</taxon>
        <taxon>Spermatophyta</taxon>
        <taxon>Magnoliopsida</taxon>
        <taxon>eudicotyledons</taxon>
        <taxon>Gunneridae</taxon>
        <taxon>Pentapetalae</taxon>
        <taxon>rosids</taxon>
        <taxon>fabids</taxon>
        <taxon>Malpighiales</taxon>
        <taxon>Rhizophoraceae</taxon>
        <taxon>Rhizophora</taxon>
    </lineage>
</organism>
<accession>A0A2P2NKQ4</accession>
<protein>
    <submittedName>
        <fullName evidence="2">Uncharacterized protein</fullName>
    </submittedName>
</protein>
<evidence type="ECO:0000256" key="1">
    <source>
        <dbReference type="SAM" id="SignalP"/>
    </source>
</evidence>
<feature type="chain" id="PRO_5015201403" evidence="1">
    <location>
        <begin position="20"/>
        <end position="31"/>
    </location>
</feature>
<proteinExistence type="predicted"/>
<feature type="signal peptide" evidence="1">
    <location>
        <begin position="1"/>
        <end position="19"/>
    </location>
</feature>
<reference evidence="2" key="1">
    <citation type="submission" date="2018-02" db="EMBL/GenBank/DDBJ databases">
        <title>Rhizophora mucronata_Transcriptome.</title>
        <authorList>
            <person name="Meera S.P."/>
            <person name="Sreeshan A."/>
            <person name="Augustine A."/>
        </authorList>
    </citation>
    <scope>NUCLEOTIDE SEQUENCE</scope>
    <source>
        <tissue evidence="2">Leaf</tissue>
    </source>
</reference>
<evidence type="ECO:0000313" key="2">
    <source>
        <dbReference type="EMBL" id="MBX43079.1"/>
    </source>
</evidence>
<keyword evidence="1" id="KW-0732">Signal</keyword>